<dbReference type="RefSeq" id="WP_069292888.1">
    <property type="nucleotide sequence ID" value="NZ_CP140110.1"/>
</dbReference>
<sequence>MVALIFTIHLFFATVYLVIKEPEVVVKNRKIIFDYARVSLGVLGLLIASGIASLTTVKEAIMPQMNIVPWQILIIFFGSAYICSSLDESGVLKFVAYKFATNTKNGRELFFKLTLLAGILTVFTSNDIVTLTLTPIIVYIAQYAHIDPLPYLITTFFTSNTWSMFFYIGNPTNVIVAQAYRLNFATYAKYMFLPTLTAILTSIIGFYLRYRNKLPESITLESKESFSLDKVIKDKRYAFLSSAFFVVFFFTIALGDVVGIELWKAISIFSAIYLLLNLAFSDVLSTRDEVVVEMGRFDYNLTFLVDTLRRVPWKMLPMVVTFFVFVHIFTTFGLTRYLSTFFSFRDELIGTVVTSFVSAFAANIMINQPMTIFFAQMLYDRPVNYAMSLVLGSNIGGNITLIGALAGVMWSRILKYYNIEMNNKKFTRETFLIAMLVLLFSSLAIHLFTKIF</sequence>
<dbReference type="Proteomes" id="UP000094570">
    <property type="component" value="Unassembled WGS sequence"/>
</dbReference>
<feature type="transmembrane region" description="Helical" evidence="8">
    <location>
        <begin position="190"/>
        <end position="210"/>
    </location>
</feature>
<evidence type="ECO:0000256" key="8">
    <source>
        <dbReference type="SAM" id="Phobius"/>
    </source>
</evidence>
<feature type="transmembrane region" description="Helical" evidence="8">
    <location>
        <begin position="347"/>
        <end position="366"/>
    </location>
</feature>
<comment type="caution">
    <text evidence="10">The sequence shown here is derived from an EMBL/GenBank/DDBJ whole genome shotgun (WGS) entry which is preliminary data.</text>
</comment>
<evidence type="ECO:0000256" key="5">
    <source>
        <dbReference type="ARBA" id="ARBA00022692"/>
    </source>
</evidence>
<feature type="transmembrane region" description="Helical" evidence="8">
    <location>
        <begin position="237"/>
        <end position="255"/>
    </location>
</feature>
<comment type="similarity">
    <text evidence="2">Belongs to the CitM (TC 2.A.11) transporter family.</text>
</comment>
<evidence type="ECO:0000313" key="11">
    <source>
        <dbReference type="Proteomes" id="UP000094570"/>
    </source>
</evidence>
<keyword evidence="6 8" id="KW-1133">Transmembrane helix</keyword>
<evidence type="ECO:0000256" key="2">
    <source>
        <dbReference type="ARBA" id="ARBA00009843"/>
    </source>
</evidence>
<keyword evidence="5 8" id="KW-0812">Transmembrane</keyword>
<feature type="transmembrane region" description="Helical" evidence="8">
    <location>
        <begin position="386"/>
        <end position="410"/>
    </location>
</feature>
<dbReference type="GO" id="GO:0005886">
    <property type="term" value="C:plasma membrane"/>
    <property type="evidence" value="ECO:0007669"/>
    <property type="project" value="UniProtKB-SubCell"/>
</dbReference>
<dbReference type="PANTHER" id="PTHR43302">
    <property type="entry name" value="TRANSPORTER ARSB-RELATED"/>
    <property type="match status" value="1"/>
</dbReference>
<feature type="transmembrane region" description="Helical" evidence="8">
    <location>
        <begin position="148"/>
        <end position="169"/>
    </location>
</feature>
<keyword evidence="3" id="KW-0813">Transport</keyword>
<evidence type="ECO:0000256" key="3">
    <source>
        <dbReference type="ARBA" id="ARBA00022448"/>
    </source>
</evidence>
<evidence type="ECO:0000313" key="10">
    <source>
        <dbReference type="EMBL" id="ODN30711.1"/>
    </source>
</evidence>
<evidence type="ECO:0000256" key="1">
    <source>
        <dbReference type="ARBA" id="ARBA00004651"/>
    </source>
</evidence>
<comment type="subcellular location">
    <subcellularLocation>
        <location evidence="1">Cell membrane</location>
        <topology evidence="1">Multi-pass membrane protein</topology>
    </subcellularLocation>
</comment>
<evidence type="ECO:0000259" key="9">
    <source>
        <dbReference type="Pfam" id="PF03600"/>
    </source>
</evidence>
<feature type="transmembrane region" description="Helical" evidence="8">
    <location>
        <begin position="36"/>
        <end position="57"/>
    </location>
</feature>
<keyword evidence="11" id="KW-1185">Reference proteome</keyword>
<dbReference type="OrthoDB" id="9765532at2"/>
<gene>
    <name evidence="10" type="ORF">A4H02_04035</name>
</gene>
<feature type="transmembrane region" description="Helical" evidence="8">
    <location>
        <begin position="262"/>
        <end position="280"/>
    </location>
</feature>
<evidence type="ECO:0000256" key="4">
    <source>
        <dbReference type="ARBA" id="ARBA00022475"/>
    </source>
</evidence>
<dbReference type="Pfam" id="PF03600">
    <property type="entry name" value="CitMHS"/>
    <property type="match status" value="1"/>
</dbReference>
<dbReference type="GO" id="GO:0015105">
    <property type="term" value="F:arsenite transmembrane transporter activity"/>
    <property type="evidence" value="ECO:0007669"/>
    <property type="project" value="InterPro"/>
</dbReference>
<evidence type="ECO:0000256" key="6">
    <source>
        <dbReference type="ARBA" id="ARBA00022989"/>
    </source>
</evidence>
<dbReference type="InterPro" id="IPR004680">
    <property type="entry name" value="Cit_transptr-like_dom"/>
</dbReference>
<feature type="transmembrane region" description="Helical" evidence="8">
    <location>
        <begin position="315"/>
        <end position="335"/>
    </location>
</feature>
<dbReference type="AlphaFoldDB" id="A0A1E3G367"/>
<evidence type="ECO:0000256" key="7">
    <source>
        <dbReference type="ARBA" id="ARBA00023136"/>
    </source>
</evidence>
<reference evidence="11" key="1">
    <citation type="submission" date="2016-04" db="EMBL/GenBank/DDBJ databases">
        <title>The genome sequence project of a novel Fervidobacterium isolate from a hot spring in Thailand.</title>
        <authorList>
            <person name="Gonzalez J.M."/>
            <person name="Cuecas A."/>
            <person name="Kanoksilapatham W."/>
        </authorList>
    </citation>
    <scope>NUCLEOTIDE SEQUENCE [LARGE SCALE GENOMIC DNA]</scope>
    <source>
        <strain evidence="11">FC2004</strain>
    </source>
</reference>
<protein>
    <submittedName>
        <fullName evidence="10">Arsenic transporter</fullName>
    </submittedName>
</protein>
<feature type="transmembrane region" description="Helical" evidence="8">
    <location>
        <begin position="113"/>
        <end position="142"/>
    </location>
</feature>
<proteinExistence type="inferred from homology"/>
<keyword evidence="4" id="KW-1003">Cell membrane</keyword>
<dbReference type="EMBL" id="LWAF01000004">
    <property type="protein sequence ID" value="ODN30711.1"/>
    <property type="molecule type" value="Genomic_DNA"/>
</dbReference>
<dbReference type="PRINTS" id="PR00758">
    <property type="entry name" value="ARSENICPUMP"/>
</dbReference>
<accession>A0A1E3G367</accession>
<dbReference type="PANTHER" id="PTHR43302:SF5">
    <property type="entry name" value="TRANSPORTER ARSB-RELATED"/>
    <property type="match status" value="1"/>
</dbReference>
<feature type="transmembrane region" description="Helical" evidence="8">
    <location>
        <begin position="431"/>
        <end position="449"/>
    </location>
</feature>
<dbReference type="InterPro" id="IPR000802">
    <property type="entry name" value="Arsenical_pump_ArsB"/>
</dbReference>
<feature type="domain" description="Citrate transporter-like" evidence="9">
    <location>
        <begin position="36"/>
        <end position="377"/>
    </location>
</feature>
<keyword evidence="7 8" id="KW-0472">Membrane</keyword>
<organism evidence="10 11">
    <name type="scientific">Fervidobacterium thailandense</name>
    <dbReference type="NCBI Taxonomy" id="1008305"/>
    <lineage>
        <taxon>Bacteria</taxon>
        <taxon>Thermotogati</taxon>
        <taxon>Thermotogota</taxon>
        <taxon>Thermotogae</taxon>
        <taxon>Thermotogales</taxon>
        <taxon>Fervidobacteriaceae</taxon>
        <taxon>Fervidobacterium</taxon>
    </lineage>
</organism>
<name>A0A1E3G367_9BACT</name>
<dbReference type="STRING" id="1008305.A4H02_04035"/>